<evidence type="ECO:0000256" key="1">
    <source>
        <dbReference type="ARBA" id="ARBA00023172"/>
    </source>
</evidence>
<dbReference type="InterPro" id="IPR051917">
    <property type="entry name" value="Transposase-Integrase"/>
</dbReference>
<dbReference type="NCBIfam" id="NF033563">
    <property type="entry name" value="transpos_IS30"/>
    <property type="match status" value="1"/>
</dbReference>
<dbReference type="SUPFAM" id="SSF53098">
    <property type="entry name" value="Ribonuclease H-like"/>
    <property type="match status" value="1"/>
</dbReference>
<dbReference type="InterPro" id="IPR012337">
    <property type="entry name" value="RNaseH-like_sf"/>
</dbReference>
<accession>A0A0R1EPJ3</accession>
<sequence length="339" mass="39054">MTQSQITTPRHYRQLTLEERGQIQALKQAGFTVTKIAEQIHRDKSTVSRELKRGTTEQICGAGKHYRRYFAETGAAVYDKHRAACRPRTRFDQCPDFYAELAVVLQARPRIHSVDSFVHTYKQTHPERPCPSTPTVYRDINKGLFEVRNGDLPMKPRRRVKHDTGKHVRTNKRIYGQSIEERPAEVENRQVVGHWEGDLVKGTRVEDEPALMTMTERVTRFEIIIKLPNYHADTCLRGLQSILNDYGADNFKTVTFDNGSEFAKLSEVTGTDVYYAHPYSPWERGTNEHANGLIREFIPKGHSLHDYDITDIQGFQDALNQRPRRSLNYQCAATLLPNL</sequence>
<dbReference type="PANTHER" id="PTHR10948:SF23">
    <property type="entry name" value="TRANSPOSASE INSI FOR INSERTION SEQUENCE ELEMENT IS30A-RELATED"/>
    <property type="match status" value="1"/>
</dbReference>
<dbReference type="PROSITE" id="PS50994">
    <property type="entry name" value="INTEGRASE"/>
    <property type="match status" value="1"/>
</dbReference>
<dbReference type="Pfam" id="PF13936">
    <property type="entry name" value="HTH_38"/>
    <property type="match status" value="1"/>
</dbReference>
<dbReference type="GO" id="GO:0032196">
    <property type="term" value="P:transposition"/>
    <property type="evidence" value="ECO:0007669"/>
    <property type="project" value="TreeGrafter"/>
</dbReference>
<evidence type="ECO:0000313" key="3">
    <source>
        <dbReference type="EMBL" id="KRK09122.1"/>
    </source>
</evidence>
<dbReference type="AlphaFoldDB" id="A0A0R1EPJ3"/>
<dbReference type="GO" id="GO:0003676">
    <property type="term" value="F:nucleic acid binding"/>
    <property type="evidence" value="ECO:0007669"/>
    <property type="project" value="InterPro"/>
</dbReference>
<dbReference type="InterPro" id="IPR025246">
    <property type="entry name" value="IS30-like_HTH"/>
</dbReference>
<dbReference type="RefSeq" id="WP_010493886.1">
    <property type="nucleotide sequence ID" value="NZ_AZCT01000046.1"/>
</dbReference>
<gene>
    <name evidence="3" type="ORF">FD51_GL002479</name>
</gene>
<organism evidence="3 4">
    <name type="scientific">Lacticaseibacillus zeae DSM 20178 = KCTC 3804</name>
    <dbReference type="NCBI Taxonomy" id="1423816"/>
    <lineage>
        <taxon>Bacteria</taxon>
        <taxon>Bacillati</taxon>
        <taxon>Bacillota</taxon>
        <taxon>Bacilli</taxon>
        <taxon>Lactobacillales</taxon>
        <taxon>Lactobacillaceae</taxon>
        <taxon>Lacticaseibacillus</taxon>
    </lineage>
</organism>
<dbReference type="Gene3D" id="3.30.420.10">
    <property type="entry name" value="Ribonuclease H-like superfamily/Ribonuclease H"/>
    <property type="match status" value="1"/>
</dbReference>
<proteinExistence type="predicted"/>
<dbReference type="GO" id="GO:0015074">
    <property type="term" value="P:DNA integration"/>
    <property type="evidence" value="ECO:0007669"/>
    <property type="project" value="InterPro"/>
</dbReference>
<dbReference type="GO" id="GO:0004803">
    <property type="term" value="F:transposase activity"/>
    <property type="evidence" value="ECO:0007669"/>
    <property type="project" value="TreeGrafter"/>
</dbReference>
<dbReference type="InterPro" id="IPR036397">
    <property type="entry name" value="RNaseH_sf"/>
</dbReference>
<evidence type="ECO:0000313" key="4">
    <source>
        <dbReference type="Proteomes" id="UP000051984"/>
    </source>
</evidence>
<reference evidence="3 4" key="1">
    <citation type="journal article" date="2015" name="Genome Announc.">
        <title>Expanding the biotechnology potential of lactobacilli through comparative genomics of 213 strains and associated genera.</title>
        <authorList>
            <person name="Sun Z."/>
            <person name="Harris H.M."/>
            <person name="McCann A."/>
            <person name="Guo C."/>
            <person name="Argimon S."/>
            <person name="Zhang W."/>
            <person name="Yang X."/>
            <person name="Jeffery I.B."/>
            <person name="Cooney J.C."/>
            <person name="Kagawa T.F."/>
            <person name="Liu W."/>
            <person name="Song Y."/>
            <person name="Salvetti E."/>
            <person name="Wrobel A."/>
            <person name="Rasinkangas P."/>
            <person name="Parkhill J."/>
            <person name="Rea M.C."/>
            <person name="O'Sullivan O."/>
            <person name="Ritari J."/>
            <person name="Douillard F.P."/>
            <person name="Paul Ross R."/>
            <person name="Yang R."/>
            <person name="Briner A.E."/>
            <person name="Felis G.E."/>
            <person name="de Vos W.M."/>
            <person name="Barrangou R."/>
            <person name="Klaenhammer T.R."/>
            <person name="Caufield P.W."/>
            <person name="Cui Y."/>
            <person name="Zhang H."/>
            <person name="O'Toole P.W."/>
        </authorList>
    </citation>
    <scope>NUCLEOTIDE SEQUENCE [LARGE SCALE GENOMIC DNA]</scope>
    <source>
        <strain evidence="3 4">DSM 20178</strain>
    </source>
</reference>
<dbReference type="GO" id="GO:0005829">
    <property type="term" value="C:cytosol"/>
    <property type="evidence" value="ECO:0007669"/>
    <property type="project" value="TreeGrafter"/>
</dbReference>
<dbReference type="InterPro" id="IPR001584">
    <property type="entry name" value="Integrase_cat-core"/>
</dbReference>
<dbReference type="InterPro" id="IPR053392">
    <property type="entry name" value="Transposase_IS30-like"/>
</dbReference>
<name>A0A0R1EPJ3_LACZE</name>
<dbReference type="GO" id="GO:0006310">
    <property type="term" value="P:DNA recombination"/>
    <property type="evidence" value="ECO:0007669"/>
    <property type="project" value="UniProtKB-KW"/>
</dbReference>
<feature type="domain" description="Integrase catalytic" evidence="2">
    <location>
        <begin position="179"/>
        <end position="339"/>
    </location>
</feature>
<dbReference type="Gene3D" id="1.10.10.60">
    <property type="entry name" value="Homeodomain-like"/>
    <property type="match status" value="1"/>
</dbReference>
<comment type="caution">
    <text evidence="3">The sequence shown here is derived from an EMBL/GenBank/DDBJ whole genome shotgun (WGS) entry which is preliminary data.</text>
</comment>
<dbReference type="PANTHER" id="PTHR10948">
    <property type="entry name" value="TRANSPOSASE"/>
    <property type="match status" value="1"/>
</dbReference>
<keyword evidence="1" id="KW-0233">DNA recombination</keyword>
<dbReference type="eggNOG" id="COG2826">
    <property type="taxonomic scope" value="Bacteria"/>
</dbReference>
<dbReference type="EMBL" id="AZCT01000046">
    <property type="protein sequence ID" value="KRK09122.1"/>
    <property type="molecule type" value="Genomic_DNA"/>
</dbReference>
<dbReference type="Proteomes" id="UP000051984">
    <property type="component" value="Unassembled WGS sequence"/>
</dbReference>
<dbReference type="PATRIC" id="fig|1423816.3.peg.2581"/>
<evidence type="ECO:0000259" key="2">
    <source>
        <dbReference type="PROSITE" id="PS50994"/>
    </source>
</evidence>
<protein>
    <submittedName>
        <fullName evidence="3">Integrase catalytic subunit</fullName>
    </submittedName>
</protein>